<dbReference type="Gene3D" id="3.90.190.10">
    <property type="entry name" value="Protein tyrosine phosphatase superfamily"/>
    <property type="match status" value="1"/>
</dbReference>
<comment type="caution">
    <text evidence="2">The sequence shown here is derived from an EMBL/GenBank/DDBJ whole genome shotgun (WGS) entry which is preliminary data.</text>
</comment>
<protein>
    <recommendedName>
        <fullName evidence="1">Tyrosine specific protein phosphatases domain-containing protein</fullName>
    </recommendedName>
</protein>
<dbReference type="AlphaFoldDB" id="A0A0F9IQB6"/>
<dbReference type="InterPro" id="IPR029021">
    <property type="entry name" value="Prot-tyrosine_phosphatase-like"/>
</dbReference>
<sequence length="532" mass="59561">MVTTLSDKVQRLAEEADKVANTKQIRLCSACAQPLNGSLFYCKVDECTSFPLCDECLCHTCGCCPDCEECGVPDVGTTSNKGRLFCASCGQVETFQILESTNRFKQEVTCTVCGHDYSMNTEIENLYMEGVDYDFQRRVNGEQSGKEETKQDDYLYLFCSGCFKNTQHKEKYIAISGGVRTEHFQCLICQKDRVGKTRRNADGSYEYLDSEPRASLASTYHQKGTGDDAYGFGGWSYCDHWRDPVRVGEWKVYVSASSDRPTPTERAAKKENEQPILPDYGLYFATDRTGYGVGWGAKVQTTPDFPTNELGLVTAYPRLFYDWVDMGAPRGPIVIKLVAWAVEKIKSGVKLDLGCFGGHGRTGTFLALLLMEIEGLTAAEAMKEVWTRHCEQAIETYVQKKFIYEFNGEKAPPPPVSTYTSNFKSGVTGKKAEGNKFKYLSRKEKKKLKASRRRVRRELKDCVVSAVEAGVTSRKVLEADGKIWSCGKCGKIKRSTGTLGEGRDAKWFIWCQGCTQAVQHVRPEVLFDLLGE</sequence>
<dbReference type="PROSITE" id="PS50056">
    <property type="entry name" value="TYR_PHOSPHATASE_2"/>
    <property type="match status" value="1"/>
</dbReference>
<dbReference type="EMBL" id="LAZR01018557">
    <property type="protein sequence ID" value="KKL95945.1"/>
    <property type="molecule type" value="Genomic_DNA"/>
</dbReference>
<gene>
    <name evidence="2" type="ORF">LCGC14_1849510</name>
</gene>
<evidence type="ECO:0000259" key="1">
    <source>
        <dbReference type="PROSITE" id="PS50056"/>
    </source>
</evidence>
<proteinExistence type="predicted"/>
<dbReference type="SUPFAM" id="SSF52799">
    <property type="entry name" value="(Phosphotyrosine protein) phosphatases II"/>
    <property type="match status" value="1"/>
</dbReference>
<reference evidence="2" key="1">
    <citation type="journal article" date="2015" name="Nature">
        <title>Complex archaea that bridge the gap between prokaryotes and eukaryotes.</title>
        <authorList>
            <person name="Spang A."/>
            <person name="Saw J.H."/>
            <person name="Jorgensen S.L."/>
            <person name="Zaremba-Niedzwiedzka K."/>
            <person name="Martijn J."/>
            <person name="Lind A.E."/>
            <person name="van Eijk R."/>
            <person name="Schleper C."/>
            <person name="Guy L."/>
            <person name="Ettema T.J."/>
        </authorList>
    </citation>
    <scope>NUCLEOTIDE SEQUENCE</scope>
</reference>
<organism evidence="2">
    <name type="scientific">marine sediment metagenome</name>
    <dbReference type="NCBI Taxonomy" id="412755"/>
    <lineage>
        <taxon>unclassified sequences</taxon>
        <taxon>metagenomes</taxon>
        <taxon>ecological metagenomes</taxon>
    </lineage>
</organism>
<name>A0A0F9IQB6_9ZZZZ</name>
<accession>A0A0F9IQB6</accession>
<dbReference type="InterPro" id="IPR000387">
    <property type="entry name" value="Tyr_Pase_dom"/>
</dbReference>
<feature type="domain" description="Tyrosine specific protein phosphatases" evidence="1">
    <location>
        <begin position="332"/>
        <end position="385"/>
    </location>
</feature>
<evidence type="ECO:0000313" key="2">
    <source>
        <dbReference type="EMBL" id="KKL95945.1"/>
    </source>
</evidence>